<organism evidence="1 2">
    <name type="scientific">Rattus norvegicus</name>
    <name type="common">Rat</name>
    <dbReference type="NCBI Taxonomy" id="10116"/>
    <lineage>
        <taxon>Eukaryota</taxon>
        <taxon>Metazoa</taxon>
        <taxon>Chordata</taxon>
        <taxon>Craniata</taxon>
        <taxon>Vertebrata</taxon>
        <taxon>Euteleostomi</taxon>
        <taxon>Mammalia</taxon>
        <taxon>Eutheria</taxon>
        <taxon>Euarchontoglires</taxon>
        <taxon>Glires</taxon>
        <taxon>Rodentia</taxon>
        <taxon>Myomorpha</taxon>
        <taxon>Muroidea</taxon>
        <taxon>Muridae</taxon>
        <taxon>Murinae</taxon>
        <taxon>Rattus</taxon>
    </lineage>
</organism>
<proteinExistence type="predicted"/>
<accession>A6K9B9</accession>
<dbReference type="Proteomes" id="UP000234681">
    <property type="component" value="Chromosome 17"/>
</dbReference>
<evidence type="ECO:0000313" key="2">
    <source>
        <dbReference type="Proteomes" id="UP000234681"/>
    </source>
</evidence>
<dbReference type="AlphaFoldDB" id="A6K9B9"/>
<protein>
    <submittedName>
        <fullName evidence="1">RCG45318</fullName>
    </submittedName>
</protein>
<gene>
    <name evidence="1" type="ORF">rCG_45318</name>
</gene>
<name>A6K9B9_RAT</name>
<reference evidence="2" key="1">
    <citation type="submission" date="2005-09" db="EMBL/GenBank/DDBJ databases">
        <authorList>
            <person name="Mural R.J."/>
            <person name="Li P.W."/>
            <person name="Adams M.D."/>
            <person name="Amanatides P.G."/>
            <person name="Baden-Tillson H."/>
            <person name="Barnstead M."/>
            <person name="Chin S.H."/>
            <person name="Dew I."/>
            <person name="Evans C.A."/>
            <person name="Ferriera S."/>
            <person name="Flanigan M."/>
            <person name="Fosler C."/>
            <person name="Glodek A."/>
            <person name="Gu Z."/>
            <person name="Holt R.A."/>
            <person name="Jennings D."/>
            <person name="Kraft C.L."/>
            <person name="Lu F."/>
            <person name="Nguyen T."/>
            <person name="Nusskern D.R."/>
            <person name="Pfannkoch C.M."/>
            <person name="Sitter C."/>
            <person name="Sutton G.G."/>
            <person name="Venter J.C."/>
            <person name="Wang Z."/>
            <person name="Woodage T."/>
            <person name="Zheng X.H."/>
            <person name="Zhong F."/>
        </authorList>
    </citation>
    <scope>NUCLEOTIDE SEQUENCE [LARGE SCALE GENOMIC DNA]</scope>
    <source>
        <strain>BN</strain>
        <strain evidence="2">Sprague-Dawley</strain>
    </source>
</reference>
<sequence length="29" mass="3306">MRNELMKSNEAHPFLQLETASLPLPVPEI</sequence>
<evidence type="ECO:0000313" key="1">
    <source>
        <dbReference type="EMBL" id="EDL87412.1"/>
    </source>
</evidence>
<dbReference type="EMBL" id="CH474030">
    <property type="protein sequence ID" value="EDL87412.1"/>
    <property type="molecule type" value="Genomic_DNA"/>
</dbReference>